<gene>
    <name evidence="4" type="ORF">Adt_18720</name>
</gene>
<keyword evidence="1" id="KW-0547">Nucleotide-binding</keyword>
<evidence type="ECO:0000313" key="4">
    <source>
        <dbReference type="EMBL" id="KAL2513120.1"/>
    </source>
</evidence>
<comment type="caution">
    <text evidence="4">The sequence shown here is derived from an EMBL/GenBank/DDBJ whole genome shotgun (WGS) entry which is preliminary data.</text>
</comment>
<dbReference type="InterPro" id="IPR000719">
    <property type="entry name" value="Prot_kinase_dom"/>
</dbReference>
<dbReference type="EMBL" id="JBFOLK010000005">
    <property type="protein sequence ID" value="KAL2513120.1"/>
    <property type="molecule type" value="Genomic_DNA"/>
</dbReference>
<name>A0ABD1TK58_9LAMI</name>
<dbReference type="PANTHER" id="PTHR27005:SF466">
    <property type="entry name" value="NON-FUNCTIONAL PSEUDOKINASE ZED1-LIKE"/>
    <property type="match status" value="1"/>
</dbReference>
<keyword evidence="5" id="KW-1185">Reference proteome</keyword>
<sequence>MNPLKKLMSCFGPNQKEEISVTFLKNGGELLEELIASFNGRHRIPIVSFSAKELIRATDDFAKCVHISENGYIFKGCLGDRPVLVKMFHQEPISSRKLNGAINDIVITSQMGHLKNVLKLIGCCLEFKYPCMVYEDAGNELLTDLLYYPNSDKFFPWKSRLKVATDIAYVVAYLHAAFPRPVIYKELRTDKVIIDQFGVTKLFDFSNSIMLPAGEFHVKGDLLGQCGSIDPEYANSRIVNQKTDVYSIGLLLLNLLSGQQFIWPHPIEEIVGTTERDKSCFVKDRVKPSIDQKIIEEGNEAEMQLQDFLNLALRCIQEKGEDRPDMMTVAKELRKIEKSGHHY</sequence>
<dbReference type="InterPro" id="IPR045274">
    <property type="entry name" value="WAK-like"/>
</dbReference>
<keyword evidence="4" id="KW-0808">Transferase</keyword>
<dbReference type="PROSITE" id="PS50011">
    <property type="entry name" value="PROTEIN_KINASE_DOM"/>
    <property type="match status" value="1"/>
</dbReference>
<feature type="domain" description="Protein kinase" evidence="3">
    <location>
        <begin position="59"/>
        <end position="343"/>
    </location>
</feature>
<dbReference type="Gene3D" id="3.30.200.20">
    <property type="entry name" value="Phosphorylase Kinase, domain 1"/>
    <property type="match status" value="1"/>
</dbReference>
<protein>
    <submittedName>
        <fullName evidence="4">Protein kinase superfamily protein</fullName>
    </submittedName>
</protein>
<dbReference type="GO" id="GO:0005524">
    <property type="term" value="F:ATP binding"/>
    <property type="evidence" value="ECO:0007669"/>
    <property type="project" value="UniProtKB-KW"/>
</dbReference>
<evidence type="ECO:0000259" key="3">
    <source>
        <dbReference type="PROSITE" id="PS50011"/>
    </source>
</evidence>
<keyword evidence="2" id="KW-0067">ATP-binding</keyword>
<reference evidence="5" key="1">
    <citation type="submission" date="2024-07" db="EMBL/GenBank/DDBJ databases">
        <title>Two chromosome-level genome assemblies of Korean endemic species Abeliophyllum distichum and Forsythia ovata (Oleaceae).</title>
        <authorList>
            <person name="Jang H."/>
        </authorList>
    </citation>
    <scope>NUCLEOTIDE SEQUENCE [LARGE SCALE GENOMIC DNA]</scope>
</reference>
<dbReference type="InterPro" id="IPR011009">
    <property type="entry name" value="Kinase-like_dom_sf"/>
</dbReference>
<evidence type="ECO:0000313" key="5">
    <source>
        <dbReference type="Proteomes" id="UP001604336"/>
    </source>
</evidence>
<dbReference type="Proteomes" id="UP001604336">
    <property type="component" value="Unassembled WGS sequence"/>
</dbReference>
<accession>A0ABD1TK58</accession>
<dbReference type="Pfam" id="PF00069">
    <property type="entry name" value="Pkinase"/>
    <property type="match status" value="1"/>
</dbReference>
<dbReference type="PANTHER" id="PTHR27005">
    <property type="entry name" value="WALL-ASSOCIATED RECEPTOR KINASE-LIKE 21"/>
    <property type="match status" value="1"/>
</dbReference>
<dbReference type="AlphaFoldDB" id="A0ABD1TK58"/>
<proteinExistence type="predicted"/>
<dbReference type="SUPFAM" id="SSF56112">
    <property type="entry name" value="Protein kinase-like (PK-like)"/>
    <property type="match status" value="1"/>
</dbReference>
<evidence type="ECO:0000256" key="1">
    <source>
        <dbReference type="ARBA" id="ARBA00022741"/>
    </source>
</evidence>
<organism evidence="4 5">
    <name type="scientific">Abeliophyllum distichum</name>
    <dbReference type="NCBI Taxonomy" id="126358"/>
    <lineage>
        <taxon>Eukaryota</taxon>
        <taxon>Viridiplantae</taxon>
        <taxon>Streptophyta</taxon>
        <taxon>Embryophyta</taxon>
        <taxon>Tracheophyta</taxon>
        <taxon>Spermatophyta</taxon>
        <taxon>Magnoliopsida</taxon>
        <taxon>eudicotyledons</taxon>
        <taxon>Gunneridae</taxon>
        <taxon>Pentapetalae</taxon>
        <taxon>asterids</taxon>
        <taxon>lamiids</taxon>
        <taxon>Lamiales</taxon>
        <taxon>Oleaceae</taxon>
        <taxon>Forsythieae</taxon>
        <taxon>Abeliophyllum</taxon>
    </lineage>
</organism>
<dbReference type="GO" id="GO:0016301">
    <property type="term" value="F:kinase activity"/>
    <property type="evidence" value="ECO:0007669"/>
    <property type="project" value="UniProtKB-KW"/>
</dbReference>
<keyword evidence="4" id="KW-0418">Kinase</keyword>
<evidence type="ECO:0000256" key="2">
    <source>
        <dbReference type="ARBA" id="ARBA00022840"/>
    </source>
</evidence>
<dbReference type="Gene3D" id="1.10.510.10">
    <property type="entry name" value="Transferase(Phosphotransferase) domain 1"/>
    <property type="match status" value="1"/>
</dbReference>